<dbReference type="Proteomes" id="UP001501294">
    <property type="component" value="Unassembled WGS sequence"/>
</dbReference>
<reference evidence="2" key="1">
    <citation type="journal article" date="2019" name="Int. J. Syst. Evol. Microbiol.">
        <title>The Global Catalogue of Microorganisms (GCM) 10K type strain sequencing project: providing services to taxonomists for standard genome sequencing and annotation.</title>
        <authorList>
            <consortium name="The Broad Institute Genomics Platform"/>
            <consortium name="The Broad Institute Genome Sequencing Center for Infectious Disease"/>
            <person name="Wu L."/>
            <person name="Ma J."/>
        </authorList>
    </citation>
    <scope>NUCLEOTIDE SEQUENCE [LARGE SCALE GENOMIC DNA]</scope>
    <source>
        <strain evidence="2">JCM 17727</strain>
    </source>
</reference>
<evidence type="ECO:0000313" key="1">
    <source>
        <dbReference type="EMBL" id="GAA4353276.1"/>
    </source>
</evidence>
<organism evidence="1 2">
    <name type="scientific">Kangiella taiwanensis</name>
    <dbReference type="NCBI Taxonomy" id="1079179"/>
    <lineage>
        <taxon>Bacteria</taxon>
        <taxon>Pseudomonadati</taxon>
        <taxon>Pseudomonadota</taxon>
        <taxon>Gammaproteobacteria</taxon>
        <taxon>Kangiellales</taxon>
        <taxon>Kangiellaceae</taxon>
        <taxon>Kangiella</taxon>
    </lineage>
</organism>
<gene>
    <name evidence="1" type="ORF">GCM10023150_21750</name>
</gene>
<name>A0ABP8I882_9GAMM</name>
<sequence length="61" mass="7022">MECKCSLRQEVLSVTHLGNIIERTKTEVFGVKGLAFVQELYEQLEIQLIVAKILKQLFELT</sequence>
<protein>
    <submittedName>
        <fullName evidence="1">Uncharacterized protein</fullName>
    </submittedName>
</protein>
<accession>A0ABP8I882</accession>
<evidence type="ECO:0000313" key="2">
    <source>
        <dbReference type="Proteomes" id="UP001501294"/>
    </source>
</evidence>
<comment type="caution">
    <text evidence="1">The sequence shown here is derived from an EMBL/GenBank/DDBJ whole genome shotgun (WGS) entry which is preliminary data.</text>
</comment>
<keyword evidence="2" id="KW-1185">Reference proteome</keyword>
<proteinExistence type="predicted"/>
<dbReference type="EMBL" id="BAABFU010000003">
    <property type="protein sequence ID" value="GAA4353276.1"/>
    <property type="molecule type" value="Genomic_DNA"/>
</dbReference>